<dbReference type="EMBL" id="BLXT01002468">
    <property type="protein sequence ID" value="GFN94603.1"/>
    <property type="molecule type" value="Genomic_DNA"/>
</dbReference>
<dbReference type="Proteomes" id="UP000735302">
    <property type="component" value="Unassembled WGS sequence"/>
</dbReference>
<keyword evidence="2" id="KW-1185">Reference proteome</keyword>
<name>A0AAV3ZH11_9GAST</name>
<gene>
    <name evidence="1" type="ORF">PoB_002110900</name>
</gene>
<organism evidence="1 2">
    <name type="scientific">Plakobranchus ocellatus</name>
    <dbReference type="NCBI Taxonomy" id="259542"/>
    <lineage>
        <taxon>Eukaryota</taxon>
        <taxon>Metazoa</taxon>
        <taxon>Spiralia</taxon>
        <taxon>Lophotrochozoa</taxon>
        <taxon>Mollusca</taxon>
        <taxon>Gastropoda</taxon>
        <taxon>Heterobranchia</taxon>
        <taxon>Euthyneura</taxon>
        <taxon>Panpulmonata</taxon>
        <taxon>Sacoglossa</taxon>
        <taxon>Placobranchoidea</taxon>
        <taxon>Plakobranchidae</taxon>
        <taxon>Plakobranchus</taxon>
    </lineage>
</organism>
<reference evidence="1 2" key="1">
    <citation type="journal article" date="2021" name="Elife">
        <title>Chloroplast acquisition without the gene transfer in kleptoplastic sea slugs, Plakobranchus ocellatus.</title>
        <authorList>
            <person name="Maeda T."/>
            <person name="Takahashi S."/>
            <person name="Yoshida T."/>
            <person name="Shimamura S."/>
            <person name="Takaki Y."/>
            <person name="Nagai Y."/>
            <person name="Toyoda A."/>
            <person name="Suzuki Y."/>
            <person name="Arimoto A."/>
            <person name="Ishii H."/>
            <person name="Satoh N."/>
            <person name="Nishiyama T."/>
            <person name="Hasebe M."/>
            <person name="Maruyama T."/>
            <person name="Minagawa J."/>
            <person name="Obokata J."/>
            <person name="Shigenobu S."/>
        </authorList>
    </citation>
    <scope>NUCLEOTIDE SEQUENCE [LARGE SCALE GENOMIC DNA]</scope>
</reference>
<accession>A0AAV3ZH11</accession>
<evidence type="ECO:0000313" key="1">
    <source>
        <dbReference type="EMBL" id="GFN94603.1"/>
    </source>
</evidence>
<sequence>MSVLRRGTAELWSAVQLSNNERIRKFYEVLKANDYQQGRRSTNLSRKNETHAPTVCYYCVLSVRGTEINDFACFVRMPGNGRWPPHGMA</sequence>
<protein>
    <submittedName>
        <fullName evidence="1">Uncharacterized protein</fullName>
    </submittedName>
</protein>
<evidence type="ECO:0000313" key="2">
    <source>
        <dbReference type="Proteomes" id="UP000735302"/>
    </source>
</evidence>
<dbReference type="AlphaFoldDB" id="A0AAV3ZH11"/>
<proteinExistence type="predicted"/>
<comment type="caution">
    <text evidence="1">The sequence shown here is derived from an EMBL/GenBank/DDBJ whole genome shotgun (WGS) entry which is preliminary data.</text>
</comment>